<dbReference type="PANTHER" id="PTHR24252">
    <property type="entry name" value="ACROSIN-RELATED"/>
    <property type="match status" value="1"/>
</dbReference>
<keyword evidence="2" id="KW-0645">Protease</keyword>
<evidence type="ECO:0000313" key="5">
    <source>
        <dbReference type="EMBL" id="KAI1709749.1"/>
    </source>
</evidence>
<name>A0AAD4MWT8_9BILA</name>
<gene>
    <name evidence="5" type="ORF">DdX_11142</name>
</gene>
<dbReference type="InterPro" id="IPR033116">
    <property type="entry name" value="TRYPSIN_SER"/>
</dbReference>
<keyword evidence="2" id="KW-0378">Hydrolase</keyword>
<proteinExistence type="predicted"/>
<protein>
    <submittedName>
        <fullName evidence="5">Trypsin domain-containing protein</fullName>
    </submittedName>
</protein>
<dbReference type="PROSITE" id="PS00135">
    <property type="entry name" value="TRYPSIN_SER"/>
    <property type="match status" value="1"/>
</dbReference>
<dbReference type="InterPro" id="IPR043504">
    <property type="entry name" value="Peptidase_S1_PA_chymotrypsin"/>
</dbReference>
<keyword evidence="3" id="KW-0732">Signal</keyword>
<dbReference type="Gene3D" id="2.40.10.10">
    <property type="entry name" value="Trypsin-like serine proteases"/>
    <property type="match status" value="1"/>
</dbReference>
<dbReference type="EMBL" id="JAKKPZ010000029">
    <property type="protein sequence ID" value="KAI1709749.1"/>
    <property type="molecule type" value="Genomic_DNA"/>
</dbReference>
<reference evidence="5" key="1">
    <citation type="submission" date="2022-01" db="EMBL/GenBank/DDBJ databases">
        <title>Genome Sequence Resource for Two Populations of Ditylenchus destructor, the Migratory Endoparasitic Phytonematode.</title>
        <authorList>
            <person name="Zhang H."/>
            <person name="Lin R."/>
            <person name="Xie B."/>
        </authorList>
    </citation>
    <scope>NUCLEOTIDE SEQUENCE</scope>
    <source>
        <strain evidence="5">BazhouSP</strain>
    </source>
</reference>
<dbReference type="InterPro" id="IPR018114">
    <property type="entry name" value="TRYPSIN_HIS"/>
</dbReference>
<feature type="domain" description="Peptidase S1" evidence="4">
    <location>
        <begin position="39"/>
        <end position="284"/>
    </location>
</feature>
<dbReference type="SMART" id="SM00020">
    <property type="entry name" value="Tryp_SPc"/>
    <property type="match status" value="1"/>
</dbReference>
<evidence type="ECO:0000256" key="3">
    <source>
        <dbReference type="SAM" id="SignalP"/>
    </source>
</evidence>
<evidence type="ECO:0000313" key="6">
    <source>
        <dbReference type="Proteomes" id="UP001201812"/>
    </source>
</evidence>
<evidence type="ECO:0000256" key="1">
    <source>
        <dbReference type="ARBA" id="ARBA00023157"/>
    </source>
</evidence>
<dbReference type="PROSITE" id="PS00134">
    <property type="entry name" value="TRYPSIN_HIS"/>
    <property type="match status" value="1"/>
</dbReference>
<sequence>MNLLDFVYVWLLLGFCLYDCAAESFECGLSNYVPGSERIINGTLSKRGEFPWVAWINFTDGIPYYGCVGSVISPYHVLTAAHCGAEVGNNITFGVANLDDKEAVIVSAKNVYPHPNATHGYINDIAIIELSEELHFNGFIRPICLKKSFVETPADEGIISGFGAKFWFAKDHLPPPEAYDGKLRKGKTRFVVHEDCVSQYNRSGSHSKIVKEVHICALGENEMDVYDGDSGSPLIIRNVTRKDGKVQYTQVGLTCFGPVNDFQPRPAVFTRVSTFCDWIAETTKNLAKCND</sequence>
<keyword evidence="1" id="KW-1015">Disulfide bond</keyword>
<dbReference type="PRINTS" id="PR00722">
    <property type="entry name" value="CHYMOTRYPSIN"/>
</dbReference>
<dbReference type="PANTHER" id="PTHR24252:SF7">
    <property type="entry name" value="HYALIN"/>
    <property type="match status" value="1"/>
</dbReference>
<dbReference type="PROSITE" id="PS50240">
    <property type="entry name" value="TRYPSIN_DOM"/>
    <property type="match status" value="1"/>
</dbReference>
<dbReference type="GO" id="GO:0004252">
    <property type="term" value="F:serine-type endopeptidase activity"/>
    <property type="evidence" value="ECO:0007669"/>
    <property type="project" value="InterPro"/>
</dbReference>
<accession>A0AAD4MWT8</accession>
<dbReference type="AlphaFoldDB" id="A0AAD4MWT8"/>
<organism evidence="5 6">
    <name type="scientific">Ditylenchus destructor</name>
    <dbReference type="NCBI Taxonomy" id="166010"/>
    <lineage>
        <taxon>Eukaryota</taxon>
        <taxon>Metazoa</taxon>
        <taxon>Ecdysozoa</taxon>
        <taxon>Nematoda</taxon>
        <taxon>Chromadorea</taxon>
        <taxon>Rhabditida</taxon>
        <taxon>Tylenchina</taxon>
        <taxon>Tylenchomorpha</taxon>
        <taxon>Sphaerularioidea</taxon>
        <taxon>Anguinidae</taxon>
        <taxon>Anguininae</taxon>
        <taxon>Ditylenchus</taxon>
    </lineage>
</organism>
<dbReference type="Proteomes" id="UP001201812">
    <property type="component" value="Unassembled WGS sequence"/>
</dbReference>
<dbReference type="InterPro" id="IPR001314">
    <property type="entry name" value="Peptidase_S1A"/>
</dbReference>
<keyword evidence="6" id="KW-1185">Reference proteome</keyword>
<dbReference type="InterPro" id="IPR001254">
    <property type="entry name" value="Trypsin_dom"/>
</dbReference>
<comment type="caution">
    <text evidence="5">The sequence shown here is derived from an EMBL/GenBank/DDBJ whole genome shotgun (WGS) entry which is preliminary data.</text>
</comment>
<dbReference type="CDD" id="cd00190">
    <property type="entry name" value="Tryp_SPc"/>
    <property type="match status" value="1"/>
</dbReference>
<feature type="signal peptide" evidence="3">
    <location>
        <begin position="1"/>
        <end position="22"/>
    </location>
</feature>
<evidence type="ECO:0000256" key="2">
    <source>
        <dbReference type="RuleBase" id="RU363034"/>
    </source>
</evidence>
<dbReference type="Pfam" id="PF00089">
    <property type="entry name" value="Trypsin"/>
    <property type="match status" value="1"/>
</dbReference>
<dbReference type="SUPFAM" id="SSF50494">
    <property type="entry name" value="Trypsin-like serine proteases"/>
    <property type="match status" value="1"/>
</dbReference>
<dbReference type="InterPro" id="IPR009003">
    <property type="entry name" value="Peptidase_S1_PA"/>
</dbReference>
<dbReference type="GO" id="GO:0006508">
    <property type="term" value="P:proteolysis"/>
    <property type="evidence" value="ECO:0007669"/>
    <property type="project" value="UniProtKB-KW"/>
</dbReference>
<evidence type="ECO:0000259" key="4">
    <source>
        <dbReference type="PROSITE" id="PS50240"/>
    </source>
</evidence>
<feature type="chain" id="PRO_5042063816" evidence="3">
    <location>
        <begin position="23"/>
        <end position="291"/>
    </location>
</feature>
<keyword evidence="2" id="KW-0720">Serine protease</keyword>